<feature type="repeat" description="ANK" evidence="8">
    <location>
        <begin position="184"/>
        <end position="216"/>
    </location>
</feature>
<organism evidence="10 11">
    <name type="scientific">Rhipicephalus microplus</name>
    <name type="common">Cattle tick</name>
    <name type="synonym">Boophilus microplus</name>
    <dbReference type="NCBI Taxonomy" id="6941"/>
    <lineage>
        <taxon>Eukaryota</taxon>
        <taxon>Metazoa</taxon>
        <taxon>Ecdysozoa</taxon>
        <taxon>Arthropoda</taxon>
        <taxon>Chelicerata</taxon>
        <taxon>Arachnida</taxon>
        <taxon>Acari</taxon>
        <taxon>Parasitiformes</taxon>
        <taxon>Ixodida</taxon>
        <taxon>Ixodoidea</taxon>
        <taxon>Ixodidae</taxon>
        <taxon>Rhipicephalinae</taxon>
        <taxon>Rhipicephalus</taxon>
        <taxon>Boophilus</taxon>
    </lineage>
</organism>
<evidence type="ECO:0000256" key="8">
    <source>
        <dbReference type="PROSITE-ProRule" id="PRU00023"/>
    </source>
</evidence>
<dbReference type="SUPFAM" id="SSF48403">
    <property type="entry name" value="Ankyrin repeat"/>
    <property type="match status" value="1"/>
</dbReference>
<feature type="compositionally biased region" description="Low complexity" evidence="9">
    <location>
        <begin position="279"/>
        <end position="290"/>
    </location>
</feature>
<proteinExistence type="predicted"/>
<gene>
    <name evidence="10" type="ORF">HPB51_016464</name>
</gene>
<dbReference type="PROSITE" id="PS50297">
    <property type="entry name" value="ANK_REP_REGION"/>
    <property type="match status" value="6"/>
</dbReference>
<dbReference type="InterPro" id="IPR033635">
    <property type="entry name" value="ANKS1/Caskin"/>
</dbReference>
<keyword evidence="7" id="KW-1053">Target membrane</keyword>
<dbReference type="PRINTS" id="PR01415">
    <property type="entry name" value="ANKYRIN"/>
</dbReference>
<sequence length="536" mass="57697">MGKEQELLEASRNGNLAVVERILSQRAKKTGPLASLRRGPGTNAHDPSGYTSLHHSALNGHREIVALLLDHEASANAVDGRGCTPLHLAAWTGNLDVVRLLLERGPSVADPNHVNQEHETALHFAAQYGHAAVVALLLARGAEPGLRNVRGESPLDLAAQYGRLDSVELLVSAQAHSLQRLATAHHSPLHLAARNGHRQVVRLLLDRGFPVNCRTDNGTALHEAATFGKLDVVRLLLDYGVDVDLRDAQNRRATDVLEELNTGIAKQARDMIRERAEADSGGSADASPRSISPPPAFASPAPRPVQSSGLPRRNSAGLGGSQDMLLDMHASRHAKRPSLGPAGRKSWTVKELPRSAFSVMHHLRSVTEWSHLADSPVSGRFVDVVLDYSVFSIRVFLLIKEVNDVARASSLRPLDDHHHHRSTGNGGGGLVLSLSPAELAQVPPPAFFTSARSFDEESTTTSTAGWNANTTSSSGYLPMSALHHQQGTKPLVRSRLLVGLAANLLPLATCILSFGRKKMVAHKLHKDTVDTNECLV</sequence>
<feature type="region of interest" description="Disordered" evidence="9">
    <location>
        <begin position="274"/>
        <end position="322"/>
    </location>
</feature>
<dbReference type="PROSITE" id="PS50088">
    <property type="entry name" value="ANK_REPEAT"/>
    <property type="match status" value="6"/>
</dbReference>
<evidence type="ECO:0000256" key="6">
    <source>
        <dbReference type="ARBA" id="ARBA00023043"/>
    </source>
</evidence>
<feature type="repeat" description="ANK" evidence="8">
    <location>
        <begin position="81"/>
        <end position="113"/>
    </location>
</feature>
<evidence type="ECO:0000256" key="9">
    <source>
        <dbReference type="SAM" id="MobiDB-lite"/>
    </source>
</evidence>
<dbReference type="Pfam" id="PF12796">
    <property type="entry name" value="Ank_2"/>
    <property type="match status" value="3"/>
</dbReference>
<comment type="subcellular location">
    <subcellularLocation>
        <location evidence="1">Target cell membrane</location>
    </subcellularLocation>
</comment>
<dbReference type="GO" id="GO:0006887">
    <property type="term" value="P:exocytosis"/>
    <property type="evidence" value="ECO:0007669"/>
    <property type="project" value="UniProtKB-KW"/>
</dbReference>
<dbReference type="Proteomes" id="UP000821866">
    <property type="component" value="Unassembled WGS sequence"/>
</dbReference>
<protein>
    <submittedName>
        <fullName evidence="10">Uncharacterized protein</fullName>
    </submittedName>
</protein>
<dbReference type="SMART" id="SM00248">
    <property type="entry name" value="ANK"/>
    <property type="match status" value="7"/>
</dbReference>
<dbReference type="GO" id="GO:0044218">
    <property type="term" value="C:other organism cell membrane"/>
    <property type="evidence" value="ECO:0007669"/>
    <property type="project" value="UniProtKB-KW"/>
</dbReference>
<dbReference type="GO" id="GO:0044231">
    <property type="term" value="C:host cell presynaptic membrane"/>
    <property type="evidence" value="ECO:0007669"/>
    <property type="project" value="UniProtKB-KW"/>
</dbReference>
<feature type="repeat" description="ANK" evidence="8">
    <location>
        <begin position="150"/>
        <end position="175"/>
    </location>
</feature>
<keyword evidence="5" id="KW-0800">Toxin</keyword>
<evidence type="ECO:0000256" key="7">
    <source>
        <dbReference type="ARBA" id="ARBA00023298"/>
    </source>
</evidence>
<feature type="region of interest" description="Disordered" evidence="9">
    <location>
        <begin position="29"/>
        <end position="54"/>
    </location>
</feature>
<feature type="repeat" description="ANK" evidence="8">
    <location>
        <begin position="216"/>
        <end position="248"/>
    </location>
</feature>
<dbReference type="AlphaFoldDB" id="A0A9J6DW82"/>
<feature type="compositionally biased region" description="Pro residues" evidence="9">
    <location>
        <begin position="291"/>
        <end position="303"/>
    </location>
</feature>
<keyword evidence="5" id="KW-0638">Presynaptic neurotoxin</keyword>
<reference evidence="10" key="1">
    <citation type="journal article" date="2020" name="Cell">
        <title>Large-Scale Comparative Analyses of Tick Genomes Elucidate Their Genetic Diversity and Vector Capacities.</title>
        <authorList>
            <consortium name="Tick Genome and Microbiome Consortium (TIGMIC)"/>
            <person name="Jia N."/>
            <person name="Wang J."/>
            <person name="Shi W."/>
            <person name="Du L."/>
            <person name="Sun Y."/>
            <person name="Zhan W."/>
            <person name="Jiang J.F."/>
            <person name="Wang Q."/>
            <person name="Zhang B."/>
            <person name="Ji P."/>
            <person name="Bell-Sakyi L."/>
            <person name="Cui X.M."/>
            <person name="Yuan T.T."/>
            <person name="Jiang B.G."/>
            <person name="Yang W.F."/>
            <person name="Lam T.T."/>
            <person name="Chang Q.C."/>
            <person name="Ding S.J."/>
            <person name="Wang X.J."/>
            <person name="Zhu J.G."/>
            <person name="Ruan X.D."/>
            <person name="Zhao L."/>
            <person name="Wei J.T."/>
            <person name="Ye R.Z."/>
            <person name="Que T.C."/>
            <person name="Du C.H."/>
            <person name="Zhou Y.H."/>
            <person name="Cheng J.X."/>
            <person name="Dai P.F."/>
            <person name="Guo W.B."/>
            <person name="Han X.H."/>
            <person name="Huang E.J."/>
            <person name="Li L.F."/>
            <person name="Wei W."/>
            <person name="Gao Y.C."/>
            <person name="Liu J.Z."/>
            <person name="Shao H.Z."/>
            <person name="Wang X."/>
            <person name="Wang C.C."/>
            <person name="Yang T.C."/>
            <person name="Huo Q.B."/>
            <person name="Li W."/>
            <person name="Chen H.Y."/>
            <person name="Chen S.E."/>
            <person name="Zhou L.G."/>
            <person name="Ni X.B."/>
            <person name="Tian J.H."/>
            <person name="Sheng Y."/>
            <person name="Liu T."/>
            <person name="Pan Y.S."/>
            <person name="Xia L.Y."/>
            <person name="Li J."/>
            <person name="Zhao F."/>
            <person name="Cao W.C."/>
        </authorList>
    </citation>
    <scope>NUCLEOTIDE SEQUENCE</scope>
    <source>
        <strain evidence="10">Rmic-2018</strain>
    </source>
</reference>
<dbReference type="PANTHER" id="PTHR24174">
    <property type="entry name" value="ANKYRIN REPEAT AND STERILE ALPHA MOTIF DOMAIN-CONTAINING PROTEIN 1"/>
    <property type="match status" value="1"/>
</dbReference>
<keyword evidence="6 8" id="KW-0040">ANK repeat</keyword>
<feature type="repeat" description="ANK" evidence="8">
    <location>
        <begin position="117"/>
        <end position="149"/>
    </location>
</feature>
<evidence type="ECO:0000256" key="3">
    <source>
        <dbReference type="ARBA" id="ARBA00022537"/>
    </source>
</evidence>
<dbReference type="InterPro" id="IPR002110">
    <property type="entry name" value="Ankyrin_rpt"/>
</dbReference>
<dbReference type="InterPro" id="IPR036770">
    <property type="entry name" value="Ankyrin_rpt-contain_sf"/>
</dbReference>
<accession>A0A9J6DW82</accession>
<comment type="caution">
    <text evidence="10">The sequence shown here is derived from an EMBL/GenBank/DDBJ whole genome shotgun (WGS) entry which is preliminary data.</text>
</comment>
<feature type="repeat" description="ANK" evidence="8">
    <location>
        <begin position="48"/>
        <end position="80"/>
    </location>
</feature>
<dbReference type="Gene3D" id="1.25.40.20">
    <property type="entry name" value="Ankyrin repeat-containing domain"/>
    <property type="match status" value="3"/>
</dbReference>
<dbReference type="EMBL" id="JABSTU010000007">
    <property type="protein sequence ID" value="KAH8026153.1"/>
    <property type="molecule type" value="Genomic_DNA"/>
</dbReference>
<keyword evidence="2" id="KW-0268">Exocytosis</keyword>
<reference evidence="10" key="2">
    <citation type="submission" date="2021-09" db="EMBL/GenBank/DDBJ databases">
        <authorList>
            <person name="Jia N."/>
            <person name="Wang J."/>
            <person name="Shi W."/>
            <person name="Du L."/>
            <person name="Sun Y."/>
            <person name="Zhan W."/>
            <person name="Jiang J."/>
            <person name="Wang Q."/>
            <person name="Zhang B."/>
            <person name="Ji P."/>
            <person name="Sakyi L.B."/>
            <person name="Cui X."/>
            <person name="Yuan T."/>
            <person name="Jiang B."/>
            <person name="Yang W."/>
            <person name="Lam T.T.-Y."/>
            <person name="Chang Q."/>
            <person name="Ding S."/>
            <person name="Wang X."/>
            <person name="Zhu J."/>
            <person name="Ruan X."/>
            <person name="Zhao L."/>
            <person name="Wei J."/>
            <person name="Que T."/>
            <person name="Du C."/>
            <person name="Cheng J."/>
            <person name="Dai P."/>
            <person name="Han X."/>
            <person name="Huang E."/>
            <person name="Gao Y."/>
            <person name="Liu J."/>
            <person name="Shao H."/>
            <person name="Ye R."/>
            <person name="Li L."/>
            <person name="Wei W."/>
            <person name="Wang X."/>
            <person name="Wang C."/>
            <person name="Huo Q."/>
            <person name="Li W."/>
            <person name="Guo W."/>
            <person name="Chen H."/>
            <person name="Chen S."/>
            <person name="Zhou L."/>
            <person name="Zhou L."/>
            <person name="Ni X."/>
            <person name="Tian J."/>
            <person name="Zhou Y."/>
            <person name="Sheng Y."/>
            <person name="Liu T."/>
            <person name="Pan Y."/>
            <person name="Xia L."/>
            <person name="Li J."/>
            <person name="Zhao F."/>
            <person name="Cao W."/>
        </authorList>
    </citation>
    <scope>NUCLEOTIDE SEQUENCE</scope>
    <source>
        <strain evidence="10">Rmic-2018</strain>
        <tissue evidence="10">Larvae</tissue>
    </source>
</reference>
<keyword evidence="7" id="KW-0472">Membrane</keyword>
<dbReference type="GO" id="GO:0005829">
    <property type="term" value="C:cytosol"/>
    <property type="evidence" value="ECO:0007669"/>
    <property type="project" value="TreeGrafter"/>
</dbReference>
<dbReference type="PANTHER" id="PTHR24174:SF1">
    <property type="entry name" value="IP14385P"/>
    <property type="match status" value="1"/>
</dbReference>
<evidence type="ECO:0000313" key="11">
    <source>
        <dbReference type="Proteomes" id="UP000821866"/>
    </source>
</evidence>
<evidence type="ECO:0000256" key="1">
    <source>
        <dbReference type="ARBA" id="ARBA00004175"/>
    </source>
</evidence>
<evidence type="ECO:0000313" key="10">
    <source>
        <dbReference type="EMBL" id="KAH8026153.1"/>
    </source>
</evidence>
<evidence type="ECO:0000256" key="5">
    <source>
        <dbReference type="ARBA" id="ARBA00023028"/>
    </source>
</evidence>
<name>A0A9J6DW82_RHIMP</name>
<evidence type="ECO:0000256" key="4">
    <source>
        <dbReference type="ARBA" id="ARBA00022737"/>
    </source>
</evidence>
<keyword evidence="3" id="KW-1052">Target cell membrane</keyword>
<keyword evidence="5" id="KW-0528">Neurotoxin</keyword>
<keyword evidence="4" id="KW-0677">Repeat</keyword>
<evidence type="ECO:0000256" key="2">
    <source>
        <dbReference type="ARBA" id="ARBA00022483"/>
    </source>
</evidence>
<keyword evidence="11" id="KW-1185">Reference proteome</keyword>
<dbReference type="VEuPathDB" id="VectorBase:LOC119170549"/>